<dbReference type="GO" id="GO:0000166">
    <property type="term" value="F:nucleotide binding"/>
    <property type="evidence" value="ECO:0007669"/>
    <property type="project" value="InterPro"/>
</dbReference>
<evidence type="ECO:0000256" key="1">
    <source>
        <dbReference type="ARBA" id="ARBA00023002"/>
    </source>
</evidence>
<dbReference type="RefSeq" id="WP_249313439.1">
    <property type="nucleotide sequence ID" value="NZ_JACRSU010000004.1"/>
</dbReference>
<dbReference type="Pfam" id="PF22725">
    <property type="entry name" value="GFO_IDH_MocA_C3"/>
    <property type="match status" value="1"/>
</dbReference>
<name>A0A926DPC5_9FIRM</name>
<feature type="domain" description="Gfo/Idh/MocA-like oxidoreductase N-terminal" evidence="2">
    <location>
        <begin position="2"/>
        <end position="114"/>
    </location>
</feature>
<evidence type="ECO:0000313" key="4">
    <source>
        <dbReference type="EMBL" id="MBC8541387.1"/>
    </source>
</evidence>
<reference evidence="4" key="1">
    <citation type="submission" date="2020-08" db="EMBL/GenBank/DDBJ databases">
        <title>Genome public.</title>
        <authorList>
            <person name="Liu C."/>
            <person name="Sun Q."/>
        </authorList>
    </citation>
    <scope>NUCLEOTIDE SEQUENCE</scope>
    <source>
        <strain evidence="4">H8</strain>
    </source>
</reference>
<dbReference type="InterPro" id="IPR050463">
    <property type="entry name" value="Gfo/Idh/MocA_oxidrdct_glycsds"/>
</dbReference>
<dbReference type="SUPFAM" id="SSF55347">
    <property type="entry name" value="Glyceraldehyde-3-phosphate dehydrogenase-like, C-terminal domain"/>
    <property type="match status" value="1"/>
</dbReference>
<dbReference type="InterPro" id="IPR055170">
    <property type="entry name" value="GFO_IDH_MocA-like_dom"/>
</dbReference>
<keyword evidence="5" id="KW-1185">Reference proteome</keyword>
<comment type="caution">
    <text evidence="4">The sequence shown here is derived from an EMBL/GenBank/DDBJ whole genome shotgun (WGS) entry which is preliminary data.</text>
</comment>
<dbReference type="Pfam" id="PF01408">
    <property type="entry name" value="GFO_IDH_MocA"/>
    <property type="match status" value="1"/>
</dbReference>
<accession>A0A926DPC5</accession>
<protein>
    <submittedName>
        <fullName evidence="4">Gfo/Idh/MocA family oxidoreductase</fullName>
    </submittedName>
</protein>
<evidence type="ECO:0000259" key="2">
    <source>
        <dbReference type="Pfam" id="PF01408"/>
    </source>
</evidence>
<dbReference type="Proteomes" id="UP000611762">
    <property type="component" value="Unassembled WGS sequence"/>
</dbReference>
<evidence type="ECO:0000259" key="3">
    <source>
        <dbReference type="Pfam" id="PF22725"/>
    </source>
</evidence>
<dbReference type="InterPro" id="IPR036291">
    <property type="entry name" value="NAD(P)-bd_dom_sf"/>
</dbReference>
<dbReference type="AlphaFoldDB" id="A0A926DPC5"/>
<proteinExistence type="predicted"/>
<dbReference type="InterPro" id="IPR000683">
    <property type="entry name" value="Gfo/Idh/MocA-like_OxRdtase_N"/>
</dbReference>
<dbReference type="PANTHER" id="PTHR43818">
    <property type="entry name" value="BCDNA.GH03377"/>
    <property type="match status" value="1"/>
</dbReference>
<gene>
    <name evidence="4" type="ORF">H8698_10400</name>
</gene>
<dbReference type="EMBL" id="JACRSU010000004">
    <property type="protein sequence ID" value="MBC8541387.1"/>
    <property type="molecule type" value="Genomic_DNA"/>
</dbReference>
<dbReference type="GO" id="GO:0016491">
    <property type="term" value="F:oxidoreductase activity"/>
    <property type="evidence" value="ECO:0007669"/>
    <property type="project" value="UniProtKB-KW"/>
</dbReference>
<organism evidence="4 5">
    <name type="scientific">Congzhengia minquanensis</name>
    <dbReference type="NCBI Taxonomy" id="2763657"/>
    <lineage>
        <taxon>Bacteria</taxon>
        <taxon>Bacillati</taxon>
        <taxon>Bacillota</taxon>
        <taxon>Clostridia</taxon>
        <taxon>Eubacteriales</taxon>
        <taxon>Oscillospiraceae</taxon>
        <taxon>Congzhengia</taxon>
    </lineage>
</organism>
<dbReference type="SUPFAM" id="SSF51735">
    <property type="entry name" value="NAD(P)-binding Rossmann-fold domains"/>
    <property type="match status" value="1"/>
</dbReference>
<sequence length="349" mass="38656">MVNIGIIGVGGIANSTHIPQILESNGGQLCAICDIDKKRLRQTGKKYHIPPELQFENYLDLINCEKVDAVEICTPNYLHVKMAQDAIAAGKAVNVEKPLSVNFGEASKLNSFAANPTVPNMMCFSYRFMPAVRYAKEILDKGMLGKIISVNVEYLKSSAFSKDRRLEWRFIKKYAGTGVLGDLGVHLIDMAQLLIGEMKRVCATCGIVIKERPKEGSKELGAVETDDYCNFLVDFENGVTGTFSITRCAIGHNNTIKYQIFGTKGVISFDLTRTDILQVCLGEIDTESCGMHEIKVPKRFSISQEQMFIDLLNGKECSLLPTIADGLKCQKILDALLLSSENKQWVDLI</sequence>
<dbReference type="PANTHER" id="PTHR43818:SF11">
    <property type="entry name" value="BCDNA.GH03377"/>
    <property type="match status" value="1"/>
</dbReference>
<dbReference type="Gene3D" id="3.30.360.10">
    <property type="entry name" value="Dihydrodipicolinate Reductase, domain 2"/>
    <property type="match status" value="1"/>
</dbReference>
<dbReference type="Gene3D" id="3.40.50.720">
    <property type="entry name" value="NAD(P)-binding Rossmann-like Domain"/>
    <property type="match status" value="1"/>
</dbReference>
<evidence type="ECO:0000313" key="5">
    <source>
        <dbReference type="Proteomes" id="UP000611762"/>
    </source>
</evidence>
<keyword evidence="1" id="KW-0560">Oxidoreductase</keyword>
<feature type="domain" description="GFO/IDH/MocA-like oxidoreductase" evidence="3">
    <location>
        <begin position="132"/>
        <end position="267"/>
    </location>
</feature>